<gene>
    <name evidence="1" type="ORF">GMARGA_LOCUS36904</name>
</gene>
<comment type="caution">
    <text evidence="1">The sequence shown here is derived from an EMBL/GenBank/DDBJ whole genome shotgun (WGS) entry which is preliminary data.</text>
</comment>
<organism evidence="1 2">
    <name type="scientific">Gigaspora margarita</name>
    <dbReference type="NCBI Taxonomy" id="4874"/>
    <lineage>
        <taxon>Eukaryota</taxon>
        <taxon>Fungi</taxon>
        <taxon>Fungi incertae sedis</taxon>
        <taxon>Mucoromycota</taxon>
        <taxon>Glomeromycotina</taxon>
        <taxon>Glomeromycetes</taxon>
        <taxon>Diversisporales</taxon>
        <taxon>Gigasporaceae</taxon>
        <taxon>Gigaspora</taxon>
    </lineage>
</organism>
<dbReference type="SUPFAM" id="SSF56219">
    <property type="entry name" value="DNase I-like"/>
    <property type="match status" value="1"/>
</dbReference>
<name>A0ABN7X116_GIGMA</name>
<keyword evidence="2" id="KW-1185">Reference proteome</keyword>
<dbReference type="Gene3D" id="3.60.10.10">
    <property type="entry name" value="Endonuclease/exonuclease/phosphatase"/>
    <property type="match status" value="1"/>
</dbReference>
<reference evidence="1 2" key="1">
    <citation type="submission" date="2021-06" db="EMBL/GenBank/DDBJ databases">
        <authorList>
            <person name="Kallberg Y."/>
            <person name="Tangrot J."/>
            <person name="Rosling A."/>
        </authorList>
    </citation>
    <scope>NUCLEOTIDE SEQUENCE [LARGE SCALE GENOMIC DNA]</scope>
    <source>
        <strain evidence="1 2">120-4 pot B 10/14</strain>
    </source>
</reference>
<dbReference type="Proteomes" id="UP000789901">
    <property type="component" value="Unassembled WGS sequence"/>
</dbReference>
<protein>
    <submittedName>
        <fullName evidence="1">40542_t:CDS:1</fullName>
    </submittedName>
</protein>
<sequence>KEKNIQRTMSQTIEDTTITGNRQSPHHINTTIIQTTPPDTTHPVHFTLEPSQLLKIITYNVQGLGVNIKFQQWLEYCNKQKAHIISMIETKWPEFTTPYISLTNSLYKIYIANCDAETAIQRETSMGTALALHSNL</sequence>
<dbReference type="InterPro" id="IPR036691">
    <property type="entry name" value="Endo/exonu/phosph_ase_sf"/>
</dbReference>
<accession>A0ABN7X116</accession>
<proteinExistence type="predicted"/>
<feature type="non-terminal residue" evidence="1">
    <location>
        <position position="1"/>
    </location>
</feature>
<dbReference type="EMBL" id="CAJVQB010074632">
    <property type="protein sequence ID" value="CAG8844097.1"/>
    <property type="molecule type" value="Genomic_DNA"/>
</dbReference>
<evidence type="ECO:0000313" key="1">
    <source>
        <dbReference type="EMBL" id="CAG8844097.1"/>
    </source>
</evidence>
<evidence type="ECO:0000313" key="2">
    <source>
        <dbReference type="Proteomes" id="UP000789901"/>
    </source>
</evidence>